<dbReference type="AlphaFoldDB" id="A0A318A4H3"/>
<dbReference type="SUPFAM" id="SSF53850">
    <property type="entry name" value="Periplasmic binding protein-like II"/>
    <property type="match status" value="1"/>
</dbReference>
<comment type="caution">
    <text evidence="6">The sequence shown here is derived from an EMBL/GenBank/DDBJ whole genome shotgun (WGS) entry which is preliminary data.</text>
</comment>
<dbReference type="Pfam" id="PF00496">
    <property type="entry name" value="SBP_bac_5"/>
    <property type="match status" value="1"/>
</dbReference>
<dbReference type="Gene3D" id="3.90.76.10">
    <property type="entry name" value="Dipeptide-binding Protein, Domain 1"/>
    <property type="match status" value="1"/>
</dbReference>
<dbReference type="GO" id="GO:0042597">
    <property type="term" value="C:periplasmic space"/>
    <property type="evidence" value="ECO:0007669"/>
    <property type="project" value="UniProtKB-ARBA"/>
</dbReference>
<gene>
    <name evidence="6" type="ORF">CTB96_00455</name>
</gene>
<dbReference type="EMBL" id="QHLY01000003">
    <property type="protein sequence ID" value="PXA73265.1"/>
    <property type="molecule type" value="Genomic_DNA"/>
</dbReference>
<evidence type="ECO:0000256" key="1">
    <source>
        <dbReference type="ARBA" id="ARBA00005695"/>
    </source>
</evidence>
<comment type="similarity">
    <text evidence="1">Belongs to the bacterial solute-binding protein 5 family.</text>
</comment>
<evidence type="ECO:0000313" key="7">
    <source>
        <dbReference type="Proteomes" id="UP000246722"/>
    </source>
</evidence>
<feature type="chain" id="PRO_5016259847" evidence="4">
    <location>
        <begin position="35"/>
        <end position="525"/>
    </location>
</feature>
<accession>A0A318A4H3</accession>
<proteinExistence type="inferred from homology"/>
<dbReference type="PANTHER" id="PTHR30290:SF9">
    <property type="entry name" value="OLIGOPEPTIDE-BINDING PROTEIN APPA"/>
    <property type="match status" value="1"/>
</dbReference>
<protein>
    <submittedName>
        <fullName evidence="6">ABC transporter substrate-binding protein</fullName>
    </submittedName>
</protein>
<dbReference type="RefSeq" id="WP_110124941.1">
    <property type="nucleotide sequence ID" value="NZ_QHLY01000003.1"/>
</dbReference>
<reference evidence="6 7" key="1">
    <citation type="submission" date="2018-05" db="EMBL/GenBank/DDBJ databases">
        <title>Genetic diversity of glacier-inhabiting Cryobacterium bacteria in China and description of Cryobacterium mengkeensis sp. nov. and Arthrobacter glacialis sp. nov.</title>
        <authorList>
            <person name="Liu Q."/>
            <person name="Xin Y.-H."/>
        </authorList>
    </citation>
    <scope>NUCLEOTIDE SEQUENCE [LARGE SCALE GENOMIC DNA]</scope>
    <source>
        <strain evidence="6 7">SK-1</strain>
    </source>
</reference>
<dbReference type="InterPro" id="IPR030678">
    <property type="entry name" value="Peptide/Ni-bd"/>
</dbReference>
<dbReference type="PROSITE" id="PS51257">
    <property type="entry name" value="PROKAR_LIPOPROTEIN"/>
    <property type="match status" value="1"/>
</dbReference>
<dbReference type="GO" id="GO:0015833">
    <property type="term" value="P:peptide transport"/>
    <property type="evidence" value="ECO:0007669"/>
    <property type="project" value="TreeGrafter"/>
</dbReference>
<evidence type="ECO:0000313" key="6">
    <source>
        <dbReference type="EMBL" id="PXA73265.1"/>
    </source>
</evidence>
<dbReference type="OrthoDB" id="3225986at2"/>
<keyword evidence="3 4" id="KW-0732">Signal</keyword>
<evidence type="ECO:0000256" key="4">
    <source>
        <dbReference type="SAM" id="SignalP"/>
    </source>
</evidence>
<evidence type="ECO:0000259" key="5">
    <source>
        <dbReference type="Pfam" id="PF00496"/>
    </source>
</evidence>
<dbReference type="InterPro" id="IPR000914">
    <property type="entry name" value="SBP_5_dom"/>
</dbReference>
<evidence type="ECO:0000256" key="3">
    <source>
        <dbReference type="ARBA" id="ARBA00022729"/>
    </source>
</evidence>
<dbReference type="Gene3D" id="3.10.105.10">
    <property type="entry name" value="Dipeptide-binding Protein, Domain 3"/>
    <property type="match status" value="1"/>
</dbReference>
<dbReference type="GO" id="GO:0043190">
    <property type="term" value="C:ATP-binding cassette (ABC) transporter complex"/>
    <property type="evidence" value="ECO:0007669"/>
    <property type="project" value="InterPro"/>
</dbReference>
<keyword evidence="7" id="KW-1185">Reference proteome</keyword>
<organism evidence="6 7">
    <name type="scientific">Cryobacterium arcticum</name>
    <dbReference type="NCBI Taxonomy" id="670052"/>
    <lineage>
        <taxon>Bacteria</taxon>
        <taxon>Bacillati</taxon>
        <taxon>Actinomycetota</taxon>
        <taxon>Actinomycetes</taxon>
        <taxon>Micrococcales</taxon>
        <taxon>Microbacteriaceae</taxon>
        <taxon>Cryobacterium</taxon>
    </lineage>
</organism>
<sequence length="525" mass="56207">MTDPRPLRPRRALTVAALAVAGLIVLSACSTGTASTGTTADAEPTAGGTITLGRVASVTSFDLNNEITANNAFAIDKVFEPLVAFDADGQIIPWLASEWTISEDGLTYAFTLRDGVTFSDGTELTPADVVFSLERHLAVGGPLPLDAPIGSIVADGDAGVTITLTEAYTPFLAELSGFQNGIFPADFQGKSETDFFADPIGTGPFVVSEWDPAGDLTFAANENYWESGQPYIDTLVYKLIADDTQLTQQLKAGQINAIDEVNSADVESLKSSADITVETVGSWEIEQMFMNTTNTYFGDRNVRRAIAMSLDRDGITQATTFGTAEVANSLIPPTIASSANDEGYALDFDVDAAKAELAKSAYPDGFTATLLIASGNSLRAQEAQIIQESLSKIGITIEIESIDIAAFRARFFAYDFDAMLNSGQSDYPDPDALVSFQADPAGFSKSYWTSYENPDVTALLDEGRTTADGADRDAIYLEIQKILAEDVPYIPLFYPSTLKATSSTVHDLTVLPNGSIRFQDAWISE</sequence>
<dbReference type="GO" id="GO:1904680">
    <property type="term" value="F:peptide transmembrane transporter activity"/>
    <property type="evidence" value="ECO:0007669"/>
    <property type="project" value="TreeGrafter"/>
</dbReference>
<keyword evidence="2" id="KW-0813">Transport</keyword>
<name>A0A318A4H3_9MICO</name>
<evidence type="ECO:0000256" key="2">
    <source>
        <dbReference type="ARBA" id="ARBA00022448"/>
    </source>
</evidence>
<feature type="signal peptide" evidence="4">
    <location>
        <begin position="1"/>
        <end position="34"/>
    </location>
</feature>
<dbReference type="PIRSF" id="PIRSF002741">
    <property type="entry name" value="MppA"/>
    <property type="match status" value="1"/>
</dbReference>
<feature type="domain" description="Solute-binding protein family 5" evidence="5">
    <location>
        <begin position="90"/>
        <end position="441"/>
    </location>
</feature>
<dbReference type="Proteomes" id="UP000246722">
    <property type="component" value="Unassembled WGS sequence"/>
</dbReference>
<dbReference type="PANTHER" id="PTHR30290">
    <property type="entry name" value="PERIPLASMIC BINDING COMPONENT OF ABC TRANSPORTER"/>
    <property type="match status" value="1"/>
</dbReference>
<dbReference type="Gene3D" id="3.40.190.10">
    <property type="entry name" value="Periplasmic binding protein-like II"/>
    <property type="match status" value="1"/>
</dbReference>
<dbReference type="InterPro" id="IPR039424">
    <property type="entry name" value="SBP_5"/>
</dbReference>
<dbReference type="CDD" id="cd00995">
    <property type="entry name" value="PBP2_NikA_DppA_OppA_like"/>
    <property type="match status" value="1"/>
</dbReference>